<organism evidence="2 3">
    <name type="scientific">Durusdinium trenchii</name>
    <dbReference type="NCBI Taxonomy" id="1381693"/>
    <lineage>
        <taxon>Eukaryota</taxon>
        <taxon>Sar</taxon>
        <taxon>Alveolata</taxon>
        <taxon>Dinophyceae</taxon>
        <taxon>Suessiales</taxon>
        <taxon>Symbiodiniaceae</taxon>
        <taxon>Durusdinium</taxon>
    </lineage>
</organism>
<dbReference type="InterPro" id="IPR002885">
    <property type="entry name" value="PPR_rpt"/>
</dbReference>
<comment type="caution">
    <text evidence="2">The sequence shown here is derived from an EMBL/GenBank/DDBJ whole genome shotgun (WGS) entry which is preliminary data.</text>
</comment>
<evidence type="ECO:0000313" key="2">
    <source>
        <dbReference type="EMBL" id="CAK8992639.1"/>
    </source>
</evidence>
<name>A0ABP0HR07_9DINO</name>
<evidence type="ECO:0008006" key="4">
    <source>
        <dbReference type="Google" id="ProtNLM"/>
    </source>
</evidence>
<dbReference type="Pfam" id="PF01535">
    <property type="entry name" value="PPR"/>
    <property type="match status" value="2"/>
</dbReference>
<keyword evidence="1" id="KW-0677">Repeat</keyword>
<gene>
    <name evidence="2" type="ORF">CCMP2556_LOCUS2932</name>
</gene>
<reference evidence="2 3" key="1">
    <citation type="submission" date="2024-02" db="EMBL/GenBank/DDBJ databases">
        <authorList>
            <person name="Chen Y."/>
            <person name="Shah S."/>
            <person name="Dougan E. K."/>
            <person name="Thang M."/>
            <person name="Chan C."/>
        </authorList>
    </citation>
    <scope>NUCLEOTIDE SEQUENCE [LARGE SCALE GENOMIC DNA]</scope>
</reference>
<evidence type="ECO:0000313" key="3">
    <source>
        <dbReference type="Proteomes" id="UP001642484"/>
    </source>
</evidence>
<dbReference type="EMBL" id="CAXAMN010001114">
    <property type="protein sequence ID" value="CAK8992639.1"/>
    <property type="molecule type" value="Genomic_DNA"/>
</dbReference>
<dbReference type="InterPro" id="IPR011990">
    <property type="entry name" value="TPR-like_helical_dom_sf"/>
</dbReference>
<proteinExistence type="predicted"/>
<dbReference type="PANTHER" id="PTHR47936:SF1">
    <property type="entry name" value="PENTATRICOPEPTIDE REPEAT-CONTAINING PROTEIN GUN1, CHLOROPLASTIC"/>
    <property type="match status" value="1"/>
</dbReference>
<protein>
    <recommendedName>
        <fullName evidence="4">Pentatricopeptide repeat-containing protein, chloroplastic</fullName>
    </recommendedName>
</protein>
<dbReference type="PANTHER" id="PTHR47936">
    <property type="entry name" value="PPR_LONG DOMAIN-CONTAINING PROTEIN"/>
    <property type="match status" value="1"/>
</dbReference>
<sequence>MECHSTRELFVLHMAKESGPRWHRQWKEALTILEKLPELRRDSIYRIISAQETGRQWTVAACVLTHLRICSIQQEMATMLPAISVFGRCYLWTMAVQTLRGAQMRHLEATALSYNAVVSASGRDPNTAWMQCLGMLSEFADRELQWTTASVNSAITGCGRLQGWQQALHLLQEVQNRSFLTNTITAGAAISACDSSAQWQVALLFAKALQESTLQHGLTAYSAAVSAYATSGKWLLSLEQLFQLKQLNLVPTVIAPSAAISACEKCKQWSTALSMFKQLQARNIHDLIMYAAAIRACEKGKQWQFALGLFAECELERTLLGSNVYNAAISACEKCSEWERAILLFSKLGVQRLRYDIITYNASSRSFIEGFQGNSPGNSTANQTIAIVKIEFGNDK</sequence>
<evidence type="ECO:0000256" key="1">
    <source>
        <dbReference type="ARBA" id="ARBA00022737"/>
    </source>
</evidence>
<keyword evidence="3" id="KW-1185">Reference proteome</keyword>
<accession>A0ABP0HR07</accession>
<dbReference type="Gene3D" id="1.25.40.10">
    <property type="entry name" value="Tetratricopeptide repeat domain"/>
    <property type="match status" value="2"/>
</dbReference>
<dbReference type="Proteomes" id="UP001642484">
    <property type="component" value="Unassembled WGS sequence"/>
</dbReference>